<feature type="domain" description="ABC transporter" evidence="9">
    <location>
        <begin position="266"/>
        <end position="511"/>
    </location>
</feature>
<dbReference type="InterPro" id="IPR003593">
    <property type="entry name" value="AAA+_ATPase"/>
</dbReference>
<reference evidence="10" key="1">
    <citation type="submission" date="2020-10" db="EMBL/GenBank/DDBJ databases">
        <authorList>
            <person name="Gilroy R."/>
        </authorList>
    </citation>
    <scope>NUCLEOTIDE SEQUENCE</scope>
    <source>
        <strain evidence="10">ChiSjej2B20-13462</strain>
    </source>
</reference>
<dbReference type="CDD" id="cd03215">
    <property type="entry name" value="ABC_Carb_Monos_II"/>
    <property type="match status" value="1"/>
</dbReference>
<dbReference type="Proteomes" id="UP000886874">
    <property type="component" value="Unassembled WGS sequence"/>
</dbReference>
<keyword evidence="6 10" id="KW-0067">ATP-binding</keyword>
<evidence type="ECO:0000256" key="8">
    <source>
        <dbReference type="ARBA" id="ARBA00023136"/>
    </source>
</evidence>
<protein>
    <submittedName>
        <fullName evidence="10">ATP-binding cassette domain-containing protein</fullName>
    </submittedName>
</protein>
<dbReference type="PROSITE" id="PS50893">
    <property type="entry name" value="ABC_TRANSPORTER_2"/>
    <property type="match status" value="2"/>
</dbReference>
<dbReference type="Gene3D" id="3.40.50.300">
    <property type="entry name" value="P-loop containing nucleotide triphosphate hydrolases"/>
    <property type="match status" value="2"/>
</dbReference>
<dbReference type="Pfam" id="PF00005">
    <property type="entry name" value="ABC_tran"/>
    <property type="match status" value="2"/>
</dbReference>
<dbReference type="InterPro" id="IPR003439">
    <property type="entry name" value="ABC_transporter-like_ATP-bd"/>
</dbReference>
<evidence type="ECO:0000256" key="3">
    <source>
        <dbReference type="ARBA" id="ARBA00022597"/>
    </source>
</evidence>
<dbReference type="InterPro" id="IPR027417">
    <property type="entry name" value="P-loop_NTPase"/>
</dbReference>
<dbReference type="GO" id="GO:0005524">
    <property type="term" value="F:ATP binding"/>
    <property type="evidence" value="ECO:0007669"/>
    <property type="project" value="UniProtKB-KW"/>
</dbReference>
<keyword evidence="5" id="KW-0547">Nucleotide-binding</keyword>
<dbReference type="CDD" id="cd03216">
    <property type="entry name" value="ABC_Carb_Monos_I"/>
    <property type="match status" value="1"/>
</dbReference>
<dbReference type="PANTHER" id="PTHR43790:SF1">
    <property type="entry name" value="XYLOSE IMPORT ATP-BINDING PROTEIN XYLG"/>
    <property type="match status" value="1"/>
</dbReference>
<accession>A0A9D0Z417</accession>
<comment type="caution">
    <text evidence="10">The sequence shown here is derived from an EMBL/GenBank/DDBJ whole genome shotgun (WGS) entry which is preliminary data.</text>
</comment>
<dbReference type="AlphaFoldDB" id="A0A9D0Z417"/>
<gene>
    <name evidence="10" type="ORF">IAA67_00600</name>
</gene>
<evidence type="ECO:0000256" key="1">
    <source>
        <dbReference type="ARBA" id="ARBA00022448"/>
    </source>
</evidence>
<dbReference type="GO" id="GO:0016887">
    <property type="term" value="F:ATP hydrolysis activity"/>
    <property type="evidence" value="ECO:0007669"/>
    <property type="project" value="InterPro"/>
</dbReference>
<keyword evidence="4" id="KW-0677">Repeat</keyword>
<evidence type="ECO:0000256" key="5">
    <source>
        <dbReference type="ARBA" id="ARBA00022741"/>
    </source>
</evidence>
<evidence type="ECO:0000313" key="11">
    <source>
        <dbReference type="Proteomes" id="UP000886874"/>
    </source>
</evidence>
<sequence>MTEYILEMNHIVKEFSGVRALDDVNFKVRQGEIMAICGENGAGKSTLMNVLSGVYPFGEYSGDIVYRGETCKFHSIRDSEKKGIVIIHQELALSPYLSIAENVFIGNERKHNGMIDWTETRREAQKLLERVGLGHENVNVPVNSLGVGKQQLIEIAKALGKEADLLILDEPTAALNDQESKQLLDLMLQLKEQGMTCIIISHKLNEISYVADSITIIRDGHTIETLQKGKDDFSEERIIKGMVGRELTNRYPKREGCKVGNVIFEVKDWNVFHPDDANRQILKNINLKVRAGEVVGLAGLMGAGRTELAMSLFGRAYGQKFSGEVYINGQKVELRSVRDAINHKLAYVSEDRKTYGLVLIDSIKFNMTLSALRKFFSSKGVVDQNKEAVKAEEYRHRINVKTNSVEQAVGSLSGGNQQKVVLAKWMLTEPDVLILDEPTRGIDVGAKYEIYTVINELAKTGKAVIIISSEMPEIIGTCDRTYVLNEGEIAGELVGAEMTQEAIMGAIMAHNNRKGEL</sequence>
<dbReference type="PROSITE" id="PS00211">
    <property type="entry name" value="ABC_TRANSPORTER_1"/>
    <property type="match status" value="1"/>
</dbReference>
<keyword evidence="2" id="KW-1003">Cell membrane</keyword>
<dbReference type="SUPFAM" id="SSF52540">
    <property type="entry name" value="P-loop containing nucleoside triphosphate hydrolases"/>
    <property type="match status" value="2"/>
</dbReference>
<keyword evidence="1" id="KW-0813">Transport</keyword>
<feature type="domain" description="ABC transporter" evidence="9">
    <location>
        <begin position="6"/>
        <end position="244"/>
    </location>
</feature>
<dbReference type="NCBIfam" id="NF040905">
    <property type="entry name" value="GguA"/>
    <property type="match status" value="1"/>
</dbReference>
<keyword evidence="7" id="KW-1278">Translocase</keyword>
<evidence type="ECO:0000259" key="9">
    <source>
        <dbReference type="PROSITE" id="PS50893"/>
    </source>
</evidence>
<dbReference type="InterPro" id="IPR017871">
    <property type="entry name" value="ABC_transporter-like_CS"/>
</dbReference>
<dbReference type="PANTHER" id="PTHR43790">
    <property type="entry name" value="CARBOHYDRATE TRANSPORT ATP-BINDING PROTEIN MG119-RELATED"/>
    <property type="match status" value="1"/>
</dbReference>
<keyword evidence="8" id="KW-0472">Membrane</keyword>
<keyword evidence="3" id="KW-0762">Sugar transport</keyword>
<evidence type="ECO:0000256" key="7">
    <source>
        <dbReference type="ARBA" id="ARBA00022967"/>
    </source>
</evidence>
<evidence type="ECO:0000256" key="4">
    <source>
        <dbReference type="ARBA" id="ARBA00022737"/>
    </source>
</evidence>
<dbReference type="InterPro" id="IPR050107">
    <property type="entry name" value="ABC_carbohydrate_import_ATPase"/>
</dbReference>
<dbReference type="SMART" id="SM00382">
    <property type="entry name" value="AAA"/>
    <property type="match status" value="2"/>
</dbReference>
<dbReference type="EMBL" id="DVFN01000009">
    <property type="protein sequence ID" value="HIQ68822.1"/>
    <property type="molecule type" value="Genomic_DNA"/>
</dbReference>
<evidence type="ECO:0000313" key="10">
    <source>
        <dbReference type="EMBL" id="HIQ68822.1"/>
    </source>
</evidence>
<organism evidence="10 11">
    <name type="scientific">Candidatus Avoscillospira stercorigallinarum</name>
    <dbReference type="NCBI Taxonomy" id="2840708"/>
    <lineage>
        <taxon>Bacteria</taxon>
        <taxon>Bacillati</taxon>
        <taxon>Bacillota</taxon>
        <taxon>Clostridia</taxon>
        <taxon>Eubacteriales</taxon>
        <taxon>Oscillospiraceae</taxon>
        <taxon>Oscillospiraceae incertae sedis</taxon>
        <taxon>Candidatus Avoscillospira</taxon>
    </lineage>
</organism>
<proteinExistence type="predicted"/>
<reference evidence="10" key="2">
    <citation type="journal article" date="2021" name="PeerJ">
        <title>Extensive microbial diversity within the chicken gut microbiome revealed by metagenomics and culture.</title>
        <authorList>
            <person name="Gilroy R."/>
            <person name="Ravi A."/>
            <person name="Getino M."/>
            <person name="Pursley I."/>
            <person name="Horton D.L."/>
            <person name="Alikhan N.F."/>
            <person name="Baker D."/>
            <person name="Gharbi K."/>
            <person name="Hall N."/>
            <person name="Watson M."/>
            <person name="Adriaenssens E.M."/>
            <person name="Foster-Nyarko E."/>
            <person name="Jarju S."/>
            <person name="Secka A."/>
            <person name="Antonio M."/>
            <person name="Oren A."/>
            <person name="Chaudhuri R.R."/>
            <person name="La Ragione R."/>
            <person name="Hildebrand F."/>
            <person name="Pallen M.J."/>
        </authorList>
    </citation>
    <scope>NUCLEOTIDE SEQUENCE</scope>
    <source>
        <strain evidence="10">ChiSjej2B20-13462</strain>
    </source>
</reference>
<dbReference type="InterPro" id="IPR053466">
    <property type="entry name" value="L-arabinose_ABC_transporter"/>
</dbReference>
<evidence type="ECO:0000256" key="2">
    <source>
        <dbReference type="ARBA" id="ARBA00022475"/>
    </source>
</evidence>
<name>A0A9D0Z417_9FIRM</name>
<evidence type="ECO:0000256" key="6">
    <source>
        <dbReference type="ARBA" id="ARBA00022840"/>
    </source>
</evidence>